<dbReference type="GO" id="GO:0005524">
    <property type="term" value="F:ATP binding"/>
    <property type="evidence" value="ECO:0007669"/>
    <property type="project" value="UniProtKB-KW"/>
</dbReference>
<gene>
    <name evidence="11" type="ORF">EUB48_21145</name>
</gene>
<organism evidence="11 12">
    <name type="scientific">Rhodoferax sediminis</name>
    <dbReference type="NCBI Taxonomy" id="2509614"/>
    <lineage>
        <taxon>Bacteria</taxon>
        <taxon>Pseudomonadati</taxon>
        <taxon>Pseudomonadota</taxon>
        <taxon>Betaproteobacteria</taxon>
        <taxon>Burkholderiales</taxon>
        <taxon>Comamonadaceae</taxon>
        <taxon>Rhodoferax</taxon>
    </lineage>
</organism>
<dbReference type="CDD" id="cd05403">
    <property type="entry name" value="NT_KNTase_like"/>
    <property type="match status" value="1"/>
</dbReference>
<keyword evidence="7" id="KW-0067">ATP-binding</keyword>
<evidence type="ECO:0000256" key="7">
    <source>
        <dbReference type="ARBA" id="ARBA00022840"/>
    </source>
</evidence>
<evidence type="ECO:0000256" key="8">
    <source>
        <dbReference type="ARBA" id="ARBA00022842"/>
    </source>
</evidence>
<sequence length="99" mass="11145">MKIAAIQQSRIADICRRYHVQRMRLFGSAAVGAERPDSDVDLLVEFIPGEAPSGFALVDMQDELSAAFDGRKVDLAFPSVLKNPYRRRAIEPQLRPLFQ</sequence>
<name>A0A515DGK7_9BURK</name>
<dbReference type="KEGG" id="rhf:EUB48_21145"/>
<evidence type="ECO:0000313" key="12">
    <source>
        <dbReference type="Proteomes" id="UP000316798"/>
    </source>
</evidence>
<keyword evidence="5" id="KW-0479">Metal-binding</keyword>
<keyword evidence="4" id="KW-0548">Nucleotidyltransferase</keyword>
<dbReference type="RefSeq" id="WP_142821016.1">
    <property type="nucleotide sequence ID" value="NZ_CP035503.1"/>
</dbReference>
<dbReference type="EMBL" id="CP035503">
    <property type="protein sequence ID" value="QDL39552.1"/>
    <property type="molecule type" value="Genomic_DNA"/>
</dbReference>
<dbReference type="GO" id="GO:0046872">
    <property type="term" value="F:metal ion binding"/>
    <property type="evidence" value="ECO:0007669"/>
    <property type="project" value="UniProtKB-KW"/>
</dbReference>
<evidence type="ECO:0000313" key="11">
    <source>
        <dbReference type="EMBL" id="QDL39552.1"/>
    </source>
</evidence>
<reference evidence="11 12" key="1">
    <citation type="submission" date="2019-01" db="EMBL/GenBank/DDBJ databases">
        <title>Genomic insights into a novel species Rhodoferax sp.</title>
        <authorList>
            <person name="Jin L."/>
        </authorList>
    </citation>
    <scope>NUCLEOTIDE SEQUENCE [LARGE SCALE GENOMIC DNA]</scope>
    <source>
        <strain evidence="11 12">CHu59-6-5</strain>
    </source>
</reference>
<protein>
    <submittedName>
        <fullName evidence="11">Nucleotidyltransferase</fullName>
    </submittedName>
</protein>
<evidence type="ECO:0000256" key="1">
    <source>
        <dbReference type="ARBA" id="ARBA00001946"/>
    </source>
</evidence>
<dbReference type="OrthoDB" id="561385at2"/>
<evidence type="ECO:0000256" key="2">
    <source>
        <dbReference type="ARBA" id="ARBA00022649"/>
    </source>
</evidence>
<dbReference type="Gene3D" id="3.30.460.10">
    <property type="entry name" value="Beta Polymerase, domain 2"/>
    <property type="match status" value="1"/>
</dbReference>
<feature type="domain" description="Polymerase nucleotidyl transferase" evidence="10">
    <location>
        <begin position="10"/>
        <end position="91"/>
    </location>
</feature>
<dbReference type="Proteomes" id="UP000316798">
    <property type="component" value="Chromosome"/>
</dbReference>
<evidence type="ECO:0000256" key="6">
    <source>
        <dbReference type="ARBA" id="ARBA00022741"/>
    </source>
</evidence>
<evidence type="ECO:0000256" key="5">
    <source>
        <dbReference type="ARBA" id="ARBA00022723"/>
    </source>
</evidence>
<dbReference type="InterPro" id="IPR002934">
    <property type="entry name" value="Polymerase_NTP_transf_dom"/>
</dbReference>
<keyword evidence="6" id="KW-0547">Nucleotide-binding</keyword>
<dbReference type="PANTHER" id="PTHR33571">
    <property type="entry name" value="SSL8005 PROTEIN"/>
    <property type="match status" value="1"/>
</dbReference>
<evidence type="ECO:0000256" key="3">
    <source>
        <dbReference type="ARBA" id="ARBA00022679"/>
    </source>
</evidence>
<comment type="similarity">
    <text evidence="9">Belongs to the MntA antitoxin family.</text>
</comment>
<dbReference type="GO" id="GO:0016779">
    <property type="term" value="F:nucleotidyltransferase activity"/>
    <property type="evidence" value="ECO:0007669"/>
    <property type="project" value="UniProtKB-KW"/>
</dbReference>
<keyword evidence="2" id="KW-1277">Toxin-antitoxin system</keyword>
<evidence type="ECO:0000259" key="10">
    <source>
        <dbReference type="Pfam" id="PF01909"/>
    </source>
</evidence>
<comment type="cofactor">
    <cofactor evidence="1">
        <name>Mg(2+)</name>
        <dbReference type="ChEBI" id="CHEBI:18420"/>
    </cofactor>
</comment>
<dbReference type="InterPro" id="IPR043519">
    <property type="entry name" value="NT_sf"/>
</dbReference>
<accession>A0A515DGK7</accession>
<keyword evidence="12" id="KW-1185">Reference proteome</keyword>
<dbReference type="Pfam" id="PF01909">
    <property type="entry name" value="NTP_transf_2"/>
    <property type="match status" value="1"/>
</dbReference>
<dbReference type="AlphaFoldDB" id="A0A515DGK7"/>
<dbReference type="InterPro" id="IPR052038">
    <property type="entry name" value="Type-VII_TA_antitoxin"/>
</dbReference>
<dbReference type="PANTHER" id="PTHR33571:SF12">
    <property type="entry name" value="BSL3053 PROTEIN"/>
    <property type="match status" value="1"/>
</dbReference>
<proteinExistence type="inferred from homology"/>
<evidence type="ECO:0000256" key="4">
    <source>
        <dbReference type="ARBA" id="ARBA00022695"/>
    </source>
</evidence>
<evidence type="ECO:0000256" key="9">
    <source>
        <dbReference type="ARBA" id="ARBA00038276"/>
    </source>
</evidence>
<keyword evidence="3 11" id="KW-0808">Transferase</keyword>
<dbReference type="SUPFAM" id="SSF81301">
    <property type="entry name" value="Nucleotidyltransferase"/>
    <property type="match status" value="1"/>
</dbReference>
<keyword evidence="8" id="KW-0460">Magnesium</keyword>